<dbReference type="EMBL" id="BGPR01001520">
    <property type="protein sequence ID" value="GBM55913.1"/>
    <property type="molecule type" value="Genomic_DNA"/>
</dbReference>
<comment type="caution">
    <text evidence="1">The sequence shown here is derived from an EMBL/GenBank/DDBJ whole genome shotgun (WGS) entry which is preliminary data.</text>
</comment>
<dbReference type="AlphaFoldDB" id="A0A4Y2GQP3"/>
<gene>
    <name evidence="1" type="ORF">AVEN_232823_1</name>
</gene>
<accession>A0A4Y2GQP3</accession>
<name>A0A4Y2GQP3_ARAVE</name>
<sequence length="136" mass="15345">MSAGGRTRDGLMHLNPPMLWKVLKPAVRMIPSRSVFHYSTLKYIRCRLRIFSISSRKHATVFRVRTMLETMLCPCFPSIFCLTVAGGGFLQKSVPSDHLQSTGNHPVDLNNCKPPPMHLKLLYPQNNNAYQCSSSP</sequence>
<reference evidence="1 2" key="1">
    <citation type="journal article" date="2019" name="Sci. Rep.">
        <title>Orb-weaving spider Araneus ventricosus genome elucidates the spidroin gene catalogue.</title>
        <authorList>
            <person name="Kono N."/>
            <person name="Nakamura H."/>
            <person name="Ohtoshi R."/>
            <person name="Moran D.A.P."/>
            <person name="Shinohara A."/>
            <person name="Yoshida Y."/>
            <person name="Fujiwara M."/>
            <person name="Mori M."/>
            <person name="Tomita M."/>
            <person name="Arakawa K."/>
        </authorList>
    </citation>
    <scope>NUCLEOTIDE SEQUENCE [LARGE SCALE GENOMIC DNA]</scope>
</reference>
<evidence type="ECO:0000313" key="2">
    <source>
        <dbReference type="Proteomes" id="UP000499080"/>
    </source>
</evidence>
<proteinExistence type="predicted"/>
<protein>
    <submittedName>
        <fullName evidence="1">Uncharacterized protein</fullName>
    </submittedName>
</protein>
<evidence type="ECO:0000313" key="1">
    <source>
        <dbReference type="EMBL" id="GBM55913.1"/>
    </source>
</evidence>
<keyword evidence="2" id="KW-1185">Reference proteome</keyword>
<dbReference type="Proteomes" id="UP000499080">
    <property type="component" value="Unassembled WGS sequence"/>
</dbReference>
<organism evidence="1 2">
    <name type="scientific">Araneus ventricosus</name>
    <name type="common">Orbweaver spider</name>
    <name type="synonym">Epeira ventricosa</name>
    <dbReference type="NCBI Taxonomy" id="182803"/>
    <lineage>
        <taxon>Eukaryota</taxon>
        <taxon>Metazoa</taxon>
        <taxon>Ecdysozoa</taxon>
        <taxon>Arthropoda</taxon>
        <taxon>Chelicerata</taxon>
        <taxon>Arachnida</taxon>
        <taxon>Araneae</taxon>
        <taxon>Araneomorphae</taxon>
        <taxon>Entelegynae</taxon>
        <taxon>Araneoidea</taxon>
        <taxon>Araneidae</taxon>
        <taxon>Araneus</taxon>
    </lineage>
</organism>